<feature type="compositionally biased region" description="Basic and acidic residues" evidence="1">
    <location>
        <begin position="171"/>
        <end position="180"/>
    </location>
</feature>
<feature type="compositionally biased region" description="Basic and acidic residues" evidence="1">
    <location>
        <begin position="33"/>
        <end position="48"/>
    </location>
</feature>
<dbReference type="AlphaFoldDB" id="A0AAD6XL64"/>
<keyword evidence="3" id="KW-1185">Reference proteome</keyword>
<accession>A0AAD6XL64</accession>
<feature type="region of interest" description="Disordered" evidence="1">
    <location>
        <begin position="1"/>
        <end position="100"/>
    </location>
</feature>
<evidence type="ECO:0000256" key="1">
    <source>
        <dbReference type="SAM" id="MobiDB-lite"/>
    </source>
</evidence>
<dbReference type="EMBL" id="JARJCN010000070">
    <property type="protein sequence ID" value="KAJ7077878.1"/>
    <property type="molecule type" value="Genomic_DNA"/>
</dbReference>
<feature type="region of interest" description="Disordered" evidence="1">
    <location>
        <begin position="171"/>
        <end position="206"/>
    </location>
</feature>
<evidence type="ECO:0000313" key="2">
    <source>
        <dbReference type="EMBL" id="KAJ7077878.1"/>
    </source>
</evidence>
<protein>
    <submittedName>
        <fullName evidence="2">Uncharacterized protein</fullName>
    </submittedName>
</protein>
<organism evidence="2 3">
    <name type="scientific">Mycena belliarum</name>
    <dbReference type="NCBI Taxonomy" id="1033014"/>
    <lineage>
        <taxon>Eukaryota</taxon>
        <taxon>Fungi</taxon>
        <taxon>Dikarya</taxon>
        <taxon>Basidiomycota</taxon>
        <taxon>Agaricomycotina</taxon>
        <taxon>Agaricomycetes</taxon>
        <taxon>Agaricomycetidae</taxon>
        <taxon>Agaricales</taxon>
        <taxon>Marasmiineae</taxon>
        <taxon>Mycenaceae</taxon>
        <taxon>Mycena</taxon>
    </lineage>
</organism>
<gene>
    <name evidence="2" type="ORF">B0H15DRAFT_861281</name>
</gene>
<sequence>MTGRKTVYDFSGLNLHSDGSRPDKTSNPWRPRTRIDRRGNRVVRDTVHVPKFYKKTKNTDDYEQEASVFSGADTGESDYPTNRKGKEKERQTPLDVPGRRAKRRKIAHNVEDFLEESHPTTLAAPSAFGVPSSDLLKSIHHFACSYYSSRGQLFNDSRTYLKEKKKRRLARLEKSAKAQDADATSDEEESPSTVQKTKKAETQRRDMYKRMDGSALVAIGILQFRGHCAVLITCPRHASSGTRCTTPVSPNP</sequence>
<evidence type="ECO:0000313" key="3">
    <source>
        <dbReference type="Proteomes" id="UP001222325"/>
    </source>
</evidence>
<reference evidence="2" key="1">
    <citation type="submission" date="2023-03" db="EMBL/GenBank/DDBJ databases">
        <title>Massive genome expansion in bonnet fungi (Mycena s.s.) driven by repeated elements and novel gene families across ecological guilds.</title>
        <authorList>
            <consortium name="Lawrence Berkeley National Laboratory"/>
            <person name="Harder C.B."/>
            <person name="Miyauchi S."/>
            <person name="Viragh M."/>
            <person name="Kuo A."/>
            <person name="Thoen E."/>
            <person name="Andreopoulos B."/>
            <person name="Lu D."/>
            <person name="Skrede I."/>
            <person name="Drula E."/>
            <person name="Henrissat B."/>
            <person name="Morin E."/>
            <person name="Kohler A."/>
            <person name="Barry K."/>
            <person name="LaButti K."/>
            <person name="Morin E."/>
            <person name="Salamov A."/>
            <person name="Lipzen A."/>
            <person name="Mereny Z."/>
            <person name="Hegedus B."/>
            <person name="Baldrian P."/>
            <person name="Stursova M."/>
            <person name="Weitz H."/>
            <person name="Taylor A."/>
            <person name="Grigoriev I.V."/>
            <person name="Nagy L.G."/>
            <person name="Martin F."/>
            <person name="Kauserud H."/>
        </authorList>
    </citation>
    <scope>NUCLEOTIDE SEQUENCE</scope>
    <source>
        <strain evidence="2">CBHHK173m</strain>
    </source>
</reference>
<comment type="caution">
    <text evidence="2">The sequence shown here is derived from an EMBL/GenBank/DDBJ whole genome shotgun (WGS) entry which is preliminary data.</text>
</comment>
<dbReference type="Proteomes" id="UP001222325">
    <property type="component" value="Unassembled WGS sequence"/>
</dbReference>
<name>A0AAD6XL64_9AGAR</name>
<proteinExistence type="predicted"/>